<dbReference type="Pfam" id="PF00227">
    <property type="entry name" value="Proteasome"/>
    <property type="match status" value="1"/>
</dbReference>
<dbReference type="AlphaFoldDB" id="A0A9E7STN1"/>
<dbReference type="Proteomes" id="UP001056855">
    <property type="component" value="Chromosome"/>
</dbReference>
<evidence type="ECO:0000256" key="1">
    <source>
        <dbReference type="ARBA" id="ARBA00004496"/>
    </source>
</evidence>
<comment type="subcellular location">
    <subcellularLocation>
        <location evidence="1 5 7">Cytoplasm</location>
    </subcellularLocation>
</comment>
<evidence type="ECO:0000256" key="4">
    <source>
        <dbReference type="ARBA" id="ARBA00062996"/>
    </source>
</evidence>
<organism evidence="9 10">
    <name type="scientific">Natronosalvus rutilus</name>
    <dbReference type="NCBI Taxonomy" id="2953753"/>
    <lineage>
        <taxon>Archaea</taxon>
        <taxon>Methanobacteriati</taxon>
        <taxon>Methanobacteriota</taxon>
        <taxon>Stenosarchaea group</taxon>
        <taxon>Halobacteria</taxon>
        <taxon>Halobacteriales</taxon>
        <taxon>Natrialbaceae</taxon>
        <taxon>Natronosalvus</taxon>
    </lineage>
</organism>
<dbReference type="PROSITE" id="PS51475">
    <property type="entry name" value="PROTEASOME_ALPHA_2"/>
    <property type="match status" value="1"/>
</dbReference>
<dbReference type="InterPro" id="IPR001353">
    <property type="entry name" value="Proteasome_sua/b"/>
</dbReference>
<comment type="subunit">
    <text evidence="4">The 20S proteasome core is composed of 14 alpha and 14 beta subunits that assemble into four stacked heptameric rings, resulting in a barrel-shaped structure. The two inner rings, each composed of seven catalytic beta subunits, are sandwiched by two outer rings, each composed of seven alpha subunits. H.volcanii produces at least 2 types of 20S proteasomes: an alpha1-beta proteasome and a proteasome containing all three subunits (alpha1, alpha2, and beta) that appears to be asymmetrical with homo-oligomeric alpha1 and alpha2 rings positioned on separate ends. The catalytic chamber with the active sites is on the inside of the barrel. Has probably a gated structure, the ends of the cylinder being occluded by the N-termini of the alpha-subunits. Is likely capped at one or both ends by the proteasome regulatory ATPase, PAN.</text>
</comment>
<dbReference type="CDD" id="cd03756">
    <property type="entry name" value="proteasome_alpha_archeal"/>
    <property type="match status" value="1"/>
</dbReference>
<evidence type="ECO:0000256" key="2">
    <source>
        <dbReference type="ARBA" id="ARBA00022490"/>
    </source>
</evidence>
<dbReference type="FunFam" id="3.60.20.10:FF:000004">
    <property type="entry name" value="Proteasome subunit alpha type-4"/>
    <property type="match status" value="1"/>
</dbReference>
<feature type="domain" description="Proteasome alpha-type subunits" evidence="8">
    <location>
        <begin position="10"/>
        <end position="32"/>
    </location>
</feature>
<proteinExistence type="inferred from homology"/>
<keyword evidence="10" id="KW-1185">Reference proteome</keyword>
<dbReference type="GO" id="GO:0004298">
    <property type="term" value="F:threonine-type endopeptidase activity"/>
    <property type="evidence" value="ECO:0007669"/>
    <property type="project" value="InterPro"/>
</dbReference>
<dbReference type="GO" id="GO:0005737">
    <property type="term" value="C:cytoplasm"/>
    <property type="evidence" value="ECO:0007669"/>
    <property type="project" value="UniProtKB-SubCell"/>
</dbReference>
<keyword evidence="2 5" id="KW-0963">Cytoplasm</keyword>
<dbReference type="SMART" id="SM00948">
    <property type="entry name" value="Proteasome_A_N"/>
    <property type="match status" value="1"/>
</dbReference>
<comment type="activity regulation">
    <text evidence="5">The formation of the proteasomal ATPase PAN-20S proteasome complex, via the docking of the C-termini of PAN into the intersubunit pockets in the alpha-rings, triggers opening of the gate for substrate entry. Interconversion between the open-gate and close-gate conformations leads to a dynamic regulation of the 20S proteasome proteolysis activity.</text>
</comment>
<dbReference type="KEGG" id="sawl:NGM29_13040"/>
<dbReference type="GO" id="GO:0010498">
    <property type="term" value="P:proteasomal protein catabolic process"/>
    <property type="evidence" value="ECO:0007669"/>
    <property type="project" value="UniProtKB-UniRule"/>
</dbReference>
<dbReference type="SUPFAM" id="SSF56235">
    <property type="entry name" value="N-terminal nucleophile aminohydrolases (Ntn hydrolases)"/>
    <property type="match status" value="1"/>
</dbReference>
<dbReference type="InterPro" id="IPR000426">
    <property type="entry name" value="Proteasome_asu_N"/>
</dbReference>
<evidence type="ECO:0000259" key="8">
    <source>
        <dbReference type="PROSITE" id="PS00388"/>
    </source>
</evidence>
<evidence type="ECO:0000256" key="7">
    <source>
        <dbReference type="RuleBase" id="RU000552"/>
    </source>
</evidence>
<reference evidence="9" key="1">
    <citation type="submission" date="2022-06" db="EMBL/GenBank/DDBJ databases">
        <title>Diverse halophilic archaea isolated from saline environments.</title>
        <authorList>
            <person name="Cui H.-L."/>
        </authorList>
    </citation>
    <scope>NUCLEOTIDE SEQUENCE</scope>
    <source>
        <strain evidence="9">WLHS1</strain>
    </source>
</reference>
<dbReference type="EMBL" id="CP100355">
    <property type="protein sequence ID" value="UTF52705.1"/>
    <property type="molecule type" value="Genomic_DNA"/>
</dbReference>
<gene>
    <name evidence="5 9" type="primary">psmA</name>
    <name evidence="9" type="ORF">NGM29_13040</name>
</gene>
<dbReference type="RefSeq" id="WP_254156725.1">
    <property type="nucleotide sequence ID" value="NZ_CP100355.1"/>
</dbReference>
<comment type="function">
    <text evidence="5 7">Component of the proteasome core, a large protease complex with broad specificity involved in protein degradation.</text>
</comment>
<evidence type="ECO:0000313" key="10">
    <source>
        <dbReference type="Proteomes" id="UP001056855"/>
    </source>
</evidence>
<protein>
    <recommendedName>
        <fullName evidence="5 7">Proteasome subunit alpha</fullName>
    </recommendedName>
    <alternativeName>
        <fullName evidence="5">20S proteasome alpha subunit</fullName>
    </alternativeName>
    <alternativeName>
        <fullName evidence="5">Proteasome core protein PsmA</fullName>
    </alternativeName>
</protein>
<dbReference type="Pfam" id="PF10584">
    <property type="entry name" value="Proteasome_A_N"/>
    <property type="match status" value="1"/>
</dbReference>
<evidence type="ECO:0000256" key="6">
    <source>
        <dbReference type="PROSITE-ProRule" id="PRU00808"/>
    </source>
</evidence>
<dbReference type="GO" id="GO:0019773">
    <property type="term" value="C:proteasome core complex, alpha-subunit complex"/>
    <property type="evidence" value="ECO:0007669"/>
    <property type="project" value="UniProtKB-UniRule"/>
</dbReference>
<sequence length="255" mass="27729">MQGQAQQQAYDRGITIFSPDGRLYQVEYAREAVKRGTASIGIRTAGGVVLAVDKRIPSPLLEDSSVEKIHKADDHIGIASAGHVADARQLIDFARRRAQVNHLRYGEPIGVESLTKEITDHIQQYTQVGGARPFGVALIVGGIENGEPRLFETDPSGTPYEWKALAVGAERGELQGFLEENYDEEADLDSGVALALEALASVNDDSLLPTEVGLATIDAETESFVQFDDDRIEEYLVENELLDEGDDEAEGDGDE</sequence>
<comment type="similarity">
    <text evidence="5 6 7">Belongs to the peptidase T1A family.</text>
</comment>
<dbReference type="PROSITE" id="PS00388">
    <property type="entry name" value="PROTEASOME_ALPHA_1"/>
    <property type="match status" value="1"/>
</dbReference>
<accession>A0A9E7STN1</accession>
<comment type="subunit">
    <text evidence="5 7">The 20S proteasome core is composed of 14 alpha and 14 beta subunits that assemble into four stacked heptameric rings, resulting in a barrel-shaped structure. The two inner rings, each composed of seven catalytic beta subunits, are sandwiched by two outer rings, each composed of seven alpha subunits. The catalytic chamber with the active sites is on the inside of the barrel. Has a gated structure, the ends of the cylinder being occluded by the N-termini of the alpha-subunits. Is capped at one or both ends by the proteasome regulatory ATPase, PAN.</text>
</comment>
<dbReference type="InterPro" id="IPR019982">
    <property type="entry name" value="Proteasome_asu_arc"/>
</dbReference>
<dbReference type="HAMAP" id="MF_00289_A">
    <property type="entry name" value="Proteasome_A_A"/>
    <property type="match status" value="1"/>
</dbReference>
<dbReference type="GO" id="GO:0006511">
    <property type="term" value="P:ubiquitin-dependent protein catabolic process"/>
    <property type="evidence" value="ECO:0007669"/>
    <property type="project" value="InterPro"/>
</dbReference>
<keyword evidence="3 5" id="KW-0647">Proteasome</keyword>
<dbReference type="NCBIfam" id="TIGR03633">
    <property type="entry name" value="arc_protsome_A"/>
    <property type="match status" value="1"/>
</dbReference>
<name>A0A9E7STN1_9EURY</name>
<evidence type="ECO:0000313" key="9">
    <source>
        <dbReference type="EMBL" id="UTF52705.1"/>
    </source>
</evidence>
<keyword evidence="9" id="KW-0378">Hydrolase</keyword>
<dbReference type="InterPro" id="IPR029055">
    <property type="entry name" value="Ntn_hydrolases_N"/>
</dbReference>
<dbReference type="Gene3D" id="3.60.20.10">
    <property type="entry name" value="Glutamine Phosphoribosylpyrophosphate, subunit 1, domain 1"/>
    <property type="match status" value="1"/>
</dbReference>
<evidence type="ECO:0000256" key="3">
    <source>
        <dbReference type="ARBA" id="ARBA00022942"/>
    </source>
</evidence>
<dbReference type="InterPro" id="IPR023332">
    <property type="entry name" value="Proteasome_alpha-type"/>
</dbReference>
<evidence type="ECO:0000256" key="5">
    <source>
        <dbReference type="HAMAP-Rule" id="MF_00289"/>
    </source>
</evidence>
<dbReference type="InterPro" id="IPR050115">
    <property type="entry name" value="Proteasome_alpha"/>
</dbReference>
<dbReference type="GeneID" id="73290988"/>
<dbReference type="PANTHER" id="PTHR11599">
    <property type="entry name" value="PROTEASOME SUBUNIT ALPHA/BETA"/>
    <property type="match status" value="1"/>
</dbReference>
<dbReference type="NCBIfam" id="NF003075">
    <property type="entry name" value="PRK03996.1"/>
    <property type="match status" value="1"/>
</dbReference>